<dbReference type="PANTHER" id="PTHR43832">
    <property type="match status" value="1"/>
</dbReference>
<dbReference type="EMBL" id="CP117167">
    <property type="protein sequence ID" value="WCT11102.1"/>
    <property type="molecule type" value="Genomic_DNA"/>
</dbReference>
<accession>A0ABY7T3Z0</accession>
<dbReference type="InterPro" id="IPR029063">
    <property type="entry name" value="SAM-dependent_MTases_sf"/>
</dbReference>
<dbReference type="Proteomes" id="UP001216139">
    <property type="component" value="Chromosome"/>
</dbReference>
<name>A0ABY7T3Z0_9SPHI</name>
<organism evidence="1 2">
    <name type="scientific">Mucilaginibacter jinjuensis</name>
    <dbReference type="NCBI Taxonomy" id="1176721"/>
    <lineage>
        <taxon>Bacteria</taxon>
        <taxon>Pseudomonadati</taxon>
        <taxon>Bacteroidota</taxon>
        <taxon>Sphingobacteriia</taxon>
        <taxon>Sphingobacteriales</taxon>
        <taxon>Sphingobacteriaceae</taxon>
        <taxon>Mucilaginibacter</taxon>
    </lineage>
</organism>
<keyword evidence="2" id="KW-1185">Reference proteome</keyword>
<dbReference type="PANTHER" id="PTHR43832:SF1">
    <property type="entry name" value="S-ADENOSYL-L-METHIONINE-DEPENDENT METHYLTRANSFERASES SUPERFAMILY PROTEIN"/>
    <property type="match status" value="1"/>
</dbReference>
<sequence length="347" mass="40459">MWYDKLIEQNKVPDVLLRQGIRKLLKQRLADENKGGVEEQQAHLMALIAKLKASPIAVNTADANTQHYEVPTEFYQYCLGKNLKYSSGYWKPGVTDIDTSETDMLELSCQRAELENGQDVLELGCGWGSLSLYMSAKYKGSKFTVVSNSRTQKIYIDEQAQQRGITNLTVITADINVFTTDQKFDRVVSVEMFEHMRNYQLLMAKVASFLKPEGKLWIHIFTHKEYAYLFEVIDETDWMSKYFFTGGIMPSDDLMSYFNDDMAVEKHWHVNGTHYGKTSEAWLANMDAHKKEIIPLFEQTYGKDQATKWWVYWRLFYMACAELWNFNHGNEWIVSHYLFHKTQKCQG</sequence>
<dbReference type="SUPFAM" id="SSF53335">
    <property type="entry name" value="S-adenosyl-L-methionine-dependent methyltransferases"/>
    <property type="match status" value="1"/>
</dbReference>
<dbReference type="RefSeq" id="WP_273629292.1">
    <property type="nucleotide sequence ID" value="NZ_CP117167.1"/>
</dbReference>
<dbReference type="Gene3D" id="3.40.50.150">
    <property type="entry name" value="Vaccinia Virus protein VP39"/>
    <property type="match status" value="1"/>
</dbReference>
<gene>
    <name evidence="1" type="ORF">PQO05_20390</name>
</gene>
<protein>
    <submittedName>
        <fullName evidence="1">Cyclopropane-fatty-acyl-phospholipid synthase</fullName>
    </submittedName>
</protein>
<reference evidence="1 2" key="1">
    <citation type="submission" date="2023-02" db="EMBL/GenBank/DDBJ databases">
        <title>Genome sequence of Mucilaginibacter jinjuensis strain KACC 16571.</title>
        <authorList>
            <person name="Kim S."/>
            <person name="Heo J."/>
            <person name="Kwon S.-W."/>
        </authorList>
    </citation>
    <scope>NUCLEOTIDE SEQUENCE [LARGE SCALE GENOMIC DNA]</scope>
    <source>
        <strain evidence="1 2">KACC 16571</strain>
    </source>
</reference>
<dbReference type="CDD" id="cd02440">
    <property type="entry name" value="AdoMet_MTases"/>
    <property type="match status" value="1"/>
</dbReference>
<evidence type="ECO:0000313" key="2">
    <source>
        <dbReference type="Proteomes" id="UP001216139"/>
    </source>
</evidence>
<dbReference type="Pfam" id="PF02353">
    <property type="entry name" value="CMAS"/>
    <property type="match status" value="1"/>
</dbReference>
<proteinExistence type="predicted"/>
<evidence type="ECO:0000313" key="1">
    <source>
        <dbReference type="EMBL" id="WCT11102.1"/>
    </source>
</evidence>